<proteinExistence type="inferred from homology"/>
<dbReference type="SMART" id="SM00700">
    <property type="entry name" value="JHBP"/>
    <property type="match status" value="1"/>
</dbReference>
<organism evidence="5 6">
    <name type="scientific">Henosepilachna vigintioctopunctata</name>
    <dbReference type="NCBI Taxonomy" id="420089"/>
    <lineage>
        <taxon>Eukaryota</taxon>
        <taxon>Metazoa</taxon>
        <taxon>Ecdysozoa</taxon>
        <taxon>Arthropoda</taxon>
        <taxon>Hexapoda</taxon>
        <taxon>Insecta</taxon>
        <taxon>Pterygota</taxon>
        <taxon>Neoptera</taxon>
        <taxon>Endopterygota</taxon>
        <taxon>Coleoptera</taxon>
        <taxon>Polyphaga</taxon>
        <taxon>Cucujiformia</taxon>
        <taxon>Coccinelloidea</taxon>
        <taxon>Coccinellidae</taxon>
        <taxon>Epilachninae</taxon>
        <taxon>Epilachnini</taxon>
        <taxon>Henosepilachna</taxon>
    </lineage>
</organism>
<evidence type="ECO:0000313" key="6">
    <source>
        <dbReference type="Proteomes" id="UP001431783"/>
    </source>
</evidence>
<dbReference type="AlphaFoldDB" id="A0AAW1V657"/>
<dbReference type="Proteomes" id="UP001431783">
    <property type="component" value="Unassembled WGS sequence"/>
</dbReference>
<keyword evidence="6" id="KW-1185">Reference proteome</keyword>
<comment type="caution">
    <text evidence="5">The sequence shown here is derived from an EMBL/GenBank/DDBJ whole genome shotgun (WGS) entry which is preliminary data.</text>
</comment>
<dbReference type="FunFam" id="3.15.10.30:FF:000001">
    <property type="entry name" value="Takeout-like protein 1"/>
    <property type="match status" value="1"/>
</dbReference>
<reference evidence="5 6" key="1">
    <citation type="submission" date="2023-03" db="EMBL/GenBank/DDBJ databases">
        <title>Genome insight into feeding habits of ladybird beetles.</title>
        <authorList>
            <person name="Li H.-S."/>
            <person name="Huang Y.-H."/>
            <person name="Pang H."/>
        </authorList>
    </citation>
    <scope>NUCLEOTIDE SEQUENCE [LARGE SCALE GENOMIC DNA]</scope>
    <source>
        <strain evidence="5">SYSU_2023b</strain>
        <tissue evidence="5">Whole body</tissue>
    </source>
</reference>
<protein>
    <submittedName>
        <fullName evidence="5">Uncharacterized protein</fullName>
    </submittedName>
</protein>
<dbReference type="PANTHER" id="PTHR11008:SF35">
    <property type="entry name" value="PROTEIN TAKEOUT-LIKE PROTEIN"/>
    <property type="match status" value="1"/>
</dbReference>
<evidence type="ECO:0000256" key="2">
    <source>
        <dbReference type="ARBA" id="ARBA00023108"/>
    </source>
</evidence>
<dbReference type="Gene3D" id="3.15.10.30">
    <property type="entry name" value="Haemolymph juvenile hormone binding protein"/>
    <property type="match status" value="1"/>
</dbReference>
<comment type="similarity">
    <text evidence="3">Belongs to the TO family.</text>
</comment>
<keyword evidence="2" id="KW-0090">Biological rhythms</keyword>
<dbReference type="PANTHER" id="PTHR11008">
    <property type="entry name" value="PROTEIN TAKEOUT-LIKE PROTEIN"/>
    <property type="match status" value="1"/>
</dbReference>
<evidence type="ECO:0000256" key="3">
    <source>
        <dbReference type="ARBA" id="ARBA00060902"/>
    </source>
</evidence>
<dbReference type="EMBL" id="JARQZJ010000121">
    <property type="protein sequence ID" value="KAK9888501.1"/>
    <property type="molecule type" value="Genomic_DNA"/>
</dbReference>
<evidence type="ECO:0000256" key="4">
    <source>
        <dbReference type="SAM" id="SignalP"/>
    </source>
</evidence>
<sequence length="255" mass="28561">MKIVLGILLMCFSWTLGHSEKENTVLDTAEFILPCQISDPDIDECIIKGLNHLRPYLKKGIEEIQLPSMEPLEIGELVIDNSQGLFILKATFFNVVVNGPTEYSIKSLKSDVSTLTADIRIGIPKLDIRGSYNMKGNILRIPVTSHGTFSCIFYDIDVVAKVRAGVLTNDKGIKFLQIAELTIDFRLKKSEFEIQDLLLQKTAIGANLVQLLNRFSEEIMEATRPTTSSVLAHHFKEILNPVLLHLPLKLFLPDA</sequence>
<dbReference type="InterPro" id="IPR038606">
    <property type="entry name" value="To_sf"/>
</dbReference>
<dbReference type="Pfam" id="PF06585">
    <property type="entry name" value="JHBP"/>
    <property type="match status" value="1"/>
</dbReference>
<dbReference type="GO" id="GO:0005615">
    <property type="term" value="C:extracellular space"/>
    <property type="evidence" value="ECO:0007669"/>
    <property type="project" value="TreeGrafter"/>
</dbReference>
<evidence type="ECO:0000256" key="1">
    <source>
        <dbReference type="ARBA" id="ARBA00022729"/>
    </source>
</evidence>
<accession>A0AAW1V657</accession>
<dbReference type="InterPro" id="IPR010562">
    <property type="entry name" value="Haemolymph_juvenile_hormone-bd"/>
</dbReference>
<gene>
    <name evidence="5" type="ORF">WA026_000751</name>
</gene>
<feature type="chain" id="PRO_5043553588" evidence="4">
    <location>
        <begin position="20"/>
        <end position="255"/>
    </location>
</feature>
<evidence type="ECO:0000313" key="5">
    <source>
        <dbReference type="EMBL" id="KAK9888501.1"/>
    </source>
</evidence>
<name>A0AAW1V657_9CUCU</name>
<dbReference type="GO" id="GO:0007623">
    <property type="term" value="P:circadian rhythm"/>
    <property type="evidence" value="ECO:0007669"/>
    <property type="project" value="UniProtKB-ARBA"/>
</dbReference>
<keyword evidence="1 4" id="KW-0732">Signal</keyword>
<feature type="signal peptide" evidence="4">
    <location>
        <begin position="1"/>
        <end position="19"/>
    </location>
</feature>